<keyword evidence="2" id="KW-1185">Reference proteome</keyword>
<dbReference type="Proteomes" id="UP001608902">
    <property type="component" value="Unassembled WGS sequence"/>
</dbReference>
<comment type="caution">
    <text evidence="1">The sequence shown here is derived from an EMBL/GenBank/DDBJ whole genome shotgun (WGS) entry which is preliminary data.</text>
</comment>
<dbReference type="AlphaFoldDB" id="A0ABD6E3D4"/>
<reference evidence="1 2" key="1">
    <citation type="submission" date="2024-08" db="EMBL/GenBank/DDBJ databases">
        <title>Gnathostoma spinigerum genome.</title>
        <authorList>
            <person name="Gonzalez-Bertolin B."/>
            <person name="Monzon S."/>
            <person name="Zaballos A."/>
            <person name="Jimenez P."/>
            <person name="Dekumyoy P."/>
            <person name="Varona S."/>
            <person name="Cuesta I."/>
            <person name="Sumanam S."/>
            <person name="Adisakwattana P."/>
            <person name="Gasser R.B."/>
            <person name="Hernandez-Gonzalez A."/>
            <person name="Young N.D."/>
            <person name="Perteguer M.J."/>
        </authorList>
    </citation>
    <scope>NUCLEOTIDE SEQUENCE [LARGE SCALE GENOMIC DNA]</scope>
    <source>
        <strain evidence="1">AL3</strain>
        <tissue evidence="1">Liver</tissue>
    </source>
</reference>
<gene>
    <name evidence="1" type="ORF">AB6A40_001069</name>
</gene>
<evidence type="ECO:0000313" key="1">
    <source>
        <dbReference type="EMBL" id="MFH4974360.1"/>
    </source>
</evidence>
<proteinExistence type="predicted"/>
<organism evidence="1 2">
    <name type="scientific">Gnathostoma spinigerum</name>
    <dbReference type="NCBI Taxonomy" id="75299"/>
    <lineage>
        <taxon>Eukaryota</taxon>
        <taxon>Metazoa</taxon>
        <taxon>Ecdysozoa</taxon>
        <taxon>Nematoda</taxon>
        <taxon>Chromadorea</taxon>
        <taxon>Rhabditida</taxon>
        <taxon>Spirurina</taxon>
        <taxon>Gnathostomatomorpha</taxon>
        <taxon>Gnathostomatoidea</taxon>
        <taxon>Gnathostomatidae</taxon>
        <taxon>Gnathostoma</taxon>
    </lineage>
</organism>
<accession>A0ABD6E3D4</accession>
<name>A0ABD6E3D4_9BILA</name>
<sequence>MMRQKKLREQLREAKLLIGCVDERFVSASASMLDGATLLEALTQENRILEKRLTACRNHVSLVTCLL</sequence>
<protein>
    <submittedName>
        <fullName evidence="1">Uncharacterized protein</fullName>
    </submittedName>
</protein>
<dbReference type="EMBL" id="JBGFUD010000362">
    <property type="protein sequence ID" value="MFH4974360.1"/>
    <property type="molecule type" value="Genomic_DNA"/>
</dbReference>
<evidence type="ECO:0000313" key="2">
    <source>
        <dbReference type="Proteomes" id="UP001608902"/>
    </source>
</evidence>